<evidence type="ECO:0000313" key="2">
    <source>
        <dbReference type="EMBL" id="PWK22124.1"/>
    </source>
</evidence>
<evidence type="ECO:0000313" key="3">
    <source>
        <dbReference type="Proteomes" id="UP000245489"/>
    </source>
</evidence>
<feature type="transmembrane region" description="Helical" evidence="1">
    <location>
        <begin position="241"/>
        <end position="265"/>
    </location>
</feature>
<proteinExistence type="predicted"/>
<keyword evidence="1" id="KW-0472">Membrane</keyword>
<dbReference type="InterPro" id="IPR022134">
    <property type="entry name" value="DUF3667"/>
</dbReference>
<keyword evidence="1" id="KW-0812">Transmembrane</keyword>
<dbReference type="RefSeq" id="WP_109744200.1">
    <property type="nucleotide sequence ID" value="NZ_QGGO01000021.1"/>
</dbReference>
<dbReference type="Pfam" id="PF12412">
    <property type="entry name" value="DUF3667"/>
    <property type="match status" value="1"/>
</dbReference>
<protein>
    <submittedName>
        <fullName evidence="2">Uncharacterized protein DUF3667</fullName>
    </submittedName>
</protein>
<dbReference type="EMBL" id="QGGO01000021">
    <property type="protein sequence ID" value="PWK22124.1"/>
    <property type="molecule type" value="Genomic_DNA"/>
</dbReference>
<comment type="caution">
    <text evidence="2">The sequence shown here is derived from an EMBL/GenBank/DDBJ whole genome shotgun (WGS) entry which is preliminary data.</text>
</comment>
<feature type="transmembrane region" description="Helical" evidence="1">
    <location>
        <begin position="203"/>
        <end position="220"/>
    </location>
</feature>
<gene>
    <name evidence="2" type="ORF">LV89_03509</name>
</gene>
<dbReference type="AlphaFoldDB" id="A0A316DVJ5"/>
<dbReference type="OrthoDB" id="7446256at2"/>
<organism evidence="2 3">
    <name type="scientific">Arcicella aurantiaca</name>
    <dbReference type="NCBI Taxonomy" id="591202"/>
    <lineage>
        <taxon>Bacteria</taxon>
        <taxon>Pseudomonadati</taxon>
        <taxon>Bacteroidota</taxon>
        <taxon>Cytophagia</taxon>
        <taxon>Cytophagales</taxon>
        <taxon>Flectobacillaceae</taxon>
        <taxon>Arcicella</taxon>
    </lineage>
</organism>
<dbReference type="Proteomes" id="UP000245489">
    <property type="component" value="Unassembled WGS sequence"/>
</dbReference>
<feature type="transmembrane region" description="Helical" evidence="1">
    <location>
        <begin position="93"/>
        <end position="110"/>
    </location>
</feature>
<keyword evidence="3" id="KW-1185">Reference proteome</keyword>
<accession>A0A316DVJ5</accession>
<name>A0A316DVJ5_9BACT</name>
<feature type="transmembrane region" description="Helical" evidence="1">
    <location>
        <begin position="176"/>
        <end position="197"/>
    </location>
</feature>
<keyword evidence="1" id="KW-1133">Transmembrane helix</keyword>
<reference evidence="2 3" key="1">
    <citation type="submission" date="2018-05" db="EMBL/GenBank/DDBJ databases">
        <title>Genomic Encyclopedia of Archaeal and Bacterial Type Strains, Phase II (KMG-II): from individual species to whole genera.</title>
        <authorList>
            <person name="Goeker M."/>
        </authorList>
    </citation>
    <scope>NUCLEOTIDE SEQUENCE [LARGE SCALE GENOMIC DNA]</scope>
    <source>
        <strain evidence="2 3">DSM 22214</strain>
    </source>
</reference>
<evidence type="ECO:0000256" key="1">
    <source>
        <dbReference type="SAM" id="Phobius"/>
    </source>
</evidence>
<sequence>MSEKLQIHDHDPIVCKNCHHIFHGKYCSECGQKAETNRFTIKHIIETTSHAFLNVFFFFERGASLTFKELLISPGQFLRNYLSGKRVSHITPIGYVLLVGTISTLLYTYLGDEMMMNMPFGEQLVNDKNKIISTKDIVKYITEHQVLSTLIMIPLTSMVTQRVYKKIGYNYAEHLVVNAFLLSQQSMINSFFMPLLLISDSKLISLAMTFVSYTYLTWSYHQLFQITPLGKSIFKSIMAVLLGYLLLILFSSLVGGVVVGVLHAAGKLKH</sequence>